<comment type="subunit">
    <text evidence="4">Part of the SecDF-YidC-YajC translocase complex. The SecDF-YidC-YajC translocase forms a supercomplex with SecYEG, called the holo-translocon (HTL).</text>
</comment>
<evidence type="ECO:0000313" key="15">
    <source>
        <dbReference type="Proteomes" id="UP000028702"/>
    </source>
</evidence>
<comment type="subcellular location">
    <subcellularLocation>
        <location evidence="2">Cell membrane</location>
        <topology evidence="2">Single-pass membrane protein</topology>
    </subcellularLocation>
</comment>
<evidence type="ECO:0000256" key="9">
    <source>
        <dbReference type="ARBA" id="ARBA00022927"/>
    </source>
</evidence>
<dbReference type="InterPro" id="IPR003849">
    <property type="entry name" value="Preprotein_translocase_YajC"/>
</dbReference>
<dbReference type="eggNOG" id="COG1862">
    <property type="taxonomic scope" value="Bacteria"/>
</dbReference>
<evidence type="ECO:0000256" key="3">
    <source>
        <dbReference type="ARBA" id="ARBA00006742"/>
    </source>
</evidence>
<evidence type="ECO:0000256" key="10">
    <source>
        <dbReference type="ARBA" id="ARBA00022989"/>
    </source>
</evidence>
<keyword evidence="7" id="KW-1003">Cell membrane</keyword>
<evidence type="ECO:0000256" key="11">
    <source>
        <dbReference type="ARBA" id="ARBA00023010"/>
    </source>
</evidence>
<gene>
    <name evidence="14" type="ORF">M2A_0485</name>
</gene>
<proteinExistence type="inferred from homology"/>
<dbReference type="PANTHER" id="PTHR33909:SF1">
    <property type="entry name" value="SEC TRANSLOCON ACCESSORY COMPLEX SUBUNIT YAJC"/>
    <property type="match status" value="1"/>
</dbReference>
<dbReference type="NCBIfam" id="TIGR00739">
    <property type="entry name" value="yajC"/>
    <property type="match status" value="1"/>
</dbReference>
<dbReference type="GO" id="GO:0015031">
    <property type="term" value="P:protein transport"/>
    <property type="evidence" value="ECO:0007669"/>
    <property type="project" value="UniProtKB-KW"/>
</dbReference>
<evidence type="ECO:0000256" key="13">
    <source>
        <dbReference type="SAM" id="Phobius"/>
    </source>
</evidence>
<keyword evidence="8 13" id="KW-0812">Transmembrane</keyword>
<organism evidence="14 15">
    <name type="scientific">Tepidicaulis marinus</name>
    <dbReference type="NCBI Taxonomy" id="1333998"/>
    <lineage>
        <taxon>Bacteria</taxon>
        <taxon>Pseudomonadati</taxon>
        <taxon>Pseudomonadota</taxon>
        <taxon>Alphaproteobacteria</taxon>
        <taxon>Hyphomicrobiales</taxon>
        <taxon>Parvibaculaceae</taxon>
        <taxon>Tepidicaulis</taxon>
    </lineage>
</organism>
<reference evidence="14 15" key="1">
    <citation type="submission" date="2014-07" db="EMBL/GenBank/DDBJ databases">
        <title>Tepidicaulis marinum gen. nov., sp. nov., a novel marine bacterium denitrifying nitrate to nitrous oxide strictly under microaerobic conditions.</title>
        <authorList>
            <person name="Takeuchi M."/>
            <person name="Yamagishi T."/>
            <person name="Kamagata Y."/>
            <person name="Oshima K."/>
            <person name="Hattori M."/>
            <person name="Katayama T."/>
            <person name="Hanada S."/>
            <person name="Tamaki H."/>
            <person name="Marumo K."/>
            <person name="Maeda H."/>
            <person name="Nedachi M."/>
            <person name="Iwasaki W."/>
            <person name="Suwa Y."/>
            <person name="Sakata S."/>
        </authorList>
    </citation>
    <scope>NUCLEOTIDE SEQUENCE [LARGE SCALE GENOMIC DNA]</scope>
    <source>
        <strain evidence="14 15">MA2</strain>
    </source>
</reference>
<name>A0A081B7G8_9HYPH</name>
<dbReference type="RefSeq" id="WP_045442995.1">
    <property type="nucleotide sequence ID" value="NZ_BBIO01000002.1"/>
</dbReference>
<dbReference type="PRINTS" id="PR01853">
    <property type="entry name" value="YAJCTRNLCASE"/>
</dbReference>
<evidence type="ECO:0000256" key="8">
    <source>
        <dbReference type="ARBA" id="ARBA00022692"/>
    </source>
</evidence>
<evidence type="ECO:0000256" key="2">
    <source>
        <dbReference type="ARBA" id="ARBA00004162"/>
    </source>
</evidence>
<dbReference type="Pfam" id="PF02699">
    <property type="entry name" value="YajC"/>
    <property type="match status" value="1"/>
</dbReference>
<dbReference type="Proteomes" id="UP000028702">
    <property type="component" value="Unassembled WGS sequence"/>
</dbReference>
<dbReference type="STRING" id="1333998.M2A_0485"/>
<accession>A0A081B7G8</accession>
<feature type="transmembrane region" description="Helical" evidence="13">
    <location>
        <begin position="18"/>
        <end position="37"/>
    </location>
</feature>
<keyword evidence="10 13" id="KW-1133">Transmembrane helix</keyword>
<evidence type="ECO:0000256" key="6">
    <source>
        <dbReference type="ARBA" id="ARBA00022448"/>
    </source>
</evidence>
<evidence type="ECO:0000256" key="1">
    <source>
        <dbReference type="ARBA" id="ARBA00002061"/>
    </source>
</evidence>
<keyword evidence="9" id="KW-0653">Protein transport</keyword>
<evidence type="ECO:0000256" key="12">
    <source>
        <dbReference type="ARBA" id="ARBA00023136"/>
    </source>
</evidence>
<dbReference type="PANTHER" id="PTHR33909">
    <property type="entry name" value="SEC TRANSLOCON ACCESSORY COMPLEX SUBUNIT YAJC"/>
    <property type="match status" value="1"/>
</dbReference>
<keyword evidence="15" id="KW-1185">Reference proteome</keyword>
<evidence type="ECO:0000256" key="4">
    <source>
        <dbReference type="ARBA" id="ARBA00011718"/>
    </source>
</evidence>
<comment type="similarity">
    <text evidence="3">Belongs to the YajC family.</text>
</comment>
<evidence type="ECO:0000256" key="7">
    <source>
        <dbReference type="ARBA" id="ARBA00022475"/>
    </source>
</evidence>
<comment type="caution">
    <text evidence="14">The sequence shown here is derived from an EMBL/GenBank/DDBJ whole genome shotgun (WGS) entry which is preliminary data.</text>
</comment>
<sequence length="113" mass="12342">MFITPAYAQGTGGGSSDLLISLFPFILVFVIIYFLMIRPQQKRVKEHQAMINAVRRGDEIVTAGGIVGKVTKVNEGDEIQVEIAENVRVRIIKGTITTVRSKTEPAPEAANSN</sequence>
<keyword evidence="12 13" id="KW-0472">Membrane</keyword>
<evidence type="ECO:0000313" key="14">
    <source>
        <dbReference type="EMBL" id="GAK43986.1"/>
    </source>
</evidence>
<protein>
    <recommendedName>
        <fullName evidence="5">Sec translocon accessory complex subunit YajC</fullName>
    </recommendedName>
</protein>
<keyword evidence="11" id="KW-0811">Translocation</keyword>
<dbReference type="AlphaFoldDB" id="A0A081B7G8"/>
<dbReference type="GO" id="GO:0005886">
    <property type="term" value="C:plasma membrane"/>
    <property type="evidence" value="ECO:0007669"/>
    <property type="project" value="UniProtKB-SubCell"/>
</dbReference>
<dbReference type="SMART" id="SM01323">
    <property type="entry name" value="YajC"/>
    <property type="match status" value="1"/>
</dbReference>
<evidence type="ECO:0000256" key="5">
    <source>
        <dbReference type="ARBA" id="ARBA00014962"/>
    </source>
</evidence>
<keyword evidence="6" id="KW-0813">Transport</keyword>
<comment type="function">
    <text evidence="1">The SecYEG-SecDF-YajC-YidC holo-translocon (HTL) protein secretase/insertase is a supercomplex required for protein secretion, insertion of proteins into membranes, and assembly of membrane protein complexes. While the SecYEG complex is essential for assembly of a number of proteins and complexes, the SecDF-YajC-YidC subcomplex facilitates these functions.</text>
</comment>
<dbReference type="EMBL" id="BBIO01000002">
    <property type="protein sequence ID" value="GAK43986.1"/>
    <property type="molecule type" value="Genomic_DNA"/>
</dbReference>